<accession>A0ACA9N1T3</accession>
<name>A0ACA9N1T3_9GLOM</name>
<organism evidence="1 2">
    <name type="scientific">Acaulospora colombiana</name>
    <dbReference type="NCBI Taxonomy" id="27376"/>
    <lineage>
        <taxon>Eukaryota</taxon>
        <taxon>Fungi</taxon>
        <taxon>Fungi incertae sedis</taxon>
        <taxon>Mucoromycota</taxon>
        <taxon>Glomeromycotina</taxon>
        <taxon>Glomeromycetes</taxon>
        <taxon>Diversisporales</taxon>
        <taxon>Acaulosporaceae</taxon>
        <taxon>Acaulospora</taxon>
    </lineage>
</organism>
<feature type="non-terminal residue" evidence="1">
    <location>
        <position position="1"/>
    </location>
</feature>
<protein>
    <submittedName>
        <fullName evidence="1">5252_t:CDS:1</fullName>
    </submittedName>
</protein>
<comment type="caution">
    <text evidence="1">The sequence shown here is derived from an EMBL/GenBank/DDBJ whole genome shotgun (WGS) entry which is preliminary data.</text>
</comment>
<reference evidence="1" key="1">
    <citation type="submission" date="2021-06" db="EMBL/GenBank/DDBJ databases">
        <authorList>
            <person name="Kallberg Y."/>
            <person name="Tangrot J."/>
            <person name="Rosling A."/>
        </authorList>
    </citation>
    <scope>NUCLEOTIDE SEQUENCE</scope>
    <source>
        <strain evidence="1">CL356</strain>
    </source>
</reference>
<evidence type="ECO:0000313" key="2">
    <source>
        <dbReference type="Proteomes" id="UP000789525"/>
    </source>
</evidence>
<sequence length="511" mass="58891">LNPDLGEFIQLIYAKKFIAEKSQNAEIAESLQLWLDTEVHEDDAMEQARQFLLNIANAMAQKKHPPNPLIPPRVSTFIRQKDQIRQHRSVSLALVKLQVRCSSGIPYEMHVKAEARLAAALVHWLRESFGVEESIFVACPHRIQRSAVRQAILSSDEACRLDEPQEAGLDNDVEGLTSAVDALHVSERGLKIDTVERLQDFEAKVILRAYTSLPPTVSRDTTFYLPTIMSIPRDVQEFLDQYPKNTDTPSYRKNLEFYSNQRRCQPDDLLIEELLEQWKGDFMTLEYEHGFIQWLYVFWIIGCQWSKILTSLLSFPIREHGMNYASQPLQVHEIDAMKASPEIMNRVLRSYKLMLSFYGMTLLDEETGLLDRSPEEVKAMNDISQGKRATSQYQHLVRKILKHLSEMGLERLNAGFLLHVLSEQSTNNKLNAPYLRSSMDRWWANCIRDESERSFIGHLISQVRSNNIQFTRKMYEKALERRARTGQLALSDPESSESEATEEEQQVSASN</sequence>
<proteinExistence type="predicted"/>
<dbReference type="EMBL" id="CAJVPT010017065">
    <property type="protein sequence ID" value="CAG8623386.1"/>
    <property type="molecule type" value="Genomic_DNA"/>
</dbReference>
<evidence type="ECO:0000313" key="1">
    <source>
        <dbReference type="EMBL" id="CAG8623386.1"/>
    </source>
</evidence>
<keyword evidence="2" id="KW-1185">Reference proteome</keyword>
<dbReference type="Proteomes" id="UP000789525">
    <property type="component" value="Unassembled WGS sequence"/>
</dbReference>
<gene>
    <name evidence="1" type="ORF">ACOLOM_LOCUS7403</name>
</gene>